<reference evidence="1" key="1">
    <citation type="submission" date="2015-10" db="EMBL/GenBank/DDBJ databases">
        <authorList>
            <person name="Regsiter A."/>
            <person name="william w."/>
        </authorList>
    </citation>
    <scope>NUCLEOTIDE SEQUENCE</scope>
    <source>
        <strain evidence="1">Montdore</strain>
    </source>
</reference>
<gene>
    <name evidence="1" type="ORF">GSTUAT00000477001</name>
</gene>
<dbReference type="EMBL" id="LN890947">
    <property type="protein sequence ID" value="CUS15426.1"/>
    <property type="molecule type" value="Genomic_DNA"/>
</dbReference>
<organism evidence="1 2">
    <name type="scientific">Tuber aestivum</name>
    <name type="common">summer truffle</name>
    <dbReference type="NCBI Taxonomy" id="59557"/>
    <lineage>
        <taxon>Eukaryota</taxon>
        <taxon>Fungi</taxon>
        <taxon>Dikarya</taxon>
        <taxon>Ascomycota</taxon>
        <taxon>Pezizomycotina</taxon>
        <taxon>Pezizomycetes</taxon>
        <taxon>Pezizales</taxon>
        <taxon>Tuberaceae</taxon>
        <taxon>Tuber</taxon>
    </lineage>
</organism>
<name>A0A292Q6L8_9PEZI</name>
<dbReference type="Proteomes" id="UP001412239">
    <property type="component" value="Unassembled WGS sequence"/>
</dbReference>
<proteinExistence type="predicted"/>
<keyword evidence="2" id="KW-1185">Reference proteome</keyword>
<evidence type="ECO:0000313" key="1">
    <source>
        <dbReference type="EMBL" id="CUS15426.1"/>
    </source>
</evidence>
<sequence>MCSTLTVSNNPQSLYNAQATLAHLDRAATNPGAPPAPENQNDMEVRQMTYETGHYTALGKGDSSLDGCLFVHSTDPLVLIEEIMQLFQSFEKRIISLREHQASLEHRVQTLTLCEDSYKPLRNRFISTFKRDILGNATSTDLGIIGEGNQSAECGDAIADAALYTDDGERSDAKTYTSLYGLHPLIVSQIRHQETIDILNAHATTIACKEKTVSDEFHRRFAHFITVFTEHGDGFEQGYLSGDPTEVTDAYWEFMRCLNTEVRWVGDSD</sequence>
<dbReference type="AlphaFoldDB" id="A0A292Q6L8"/>
<protein>
    <submittedName>
        <fullName evidence="1">Uncharacterized protein</fullName>
    </submittedName>
</protein>
<evidence type="ECO:0000313" key="2">
    <source>
        <dbReference type="Proteomes" id="UP001412239"/>
    </source>
</evidence>
<accession>A0A292Q6L8</accession>